<feature type="domain" description="AB hydrolase-1" evidence="2">
    <location>
        <begin position="40"/>
        <end position="306"/>
    </location>
</feature>
<organism evidence="3 4">
    <name type="scientific">Streptomyces spiramenti</name>
    <dbReference type="NCBI Taxonomy" id="2720606"/>
    <lineage>
        <taxon>Bacteria</taxon>
        <taxon>Bacillati</taxon>
        <taxon>Actinomycetota</taxon>
        <taxon>Actinomycetes</taxon>
        <taxon>Kitasatosporales</taxon>
        <taxon>Streptomycetaceae</taxon>
        <taxon>Streptomyces</taxon>
    </lineage>
</organism>
<feature type="region of interest" description="Disordered" evidence="1">
    <location>
        <begin position="107"/>
        <end position="144"/>
    </location>
</feature>
<keyword evidence="4" id="KW-1185">Reference proteome</keyword>
<reference evidence="3 4" key="1">
    <citation type="submission" date="2020-03" db="EMBL/GenBank/DDBJ databases">
        <title>Draft genome of Streptomyces sp. ventii, isolated from the Axial Seamount in the Pacific Ocean, and resequencing of the two type strains Streptomyces lonarensis strain NCL 716 and Streptomyces bohaiensis strain 11A07.</title>
        <authorList>
            <person name="Loughran R.M."/>
            <person name="Pfannmuller K.M."/>
            <person name="Wasson B.J."/>
            <person name="Deadmond M.C."/>
            <person name="Paddock B.E."/>
            <person name="Koyack M.J."/>
            <person name="Gallegos D.A."/>
            <person name="Mitchell E.A."/>
            <person name="Ushijima B."/>
            <person name="Saw J.H."/>
            <person name="Mcphail K.L."/>
            <person name="Videau P."/>
        </authorList>
    </citation>
    <scope>NUCLEOTIDE SEQUENCE [LARGE SCALE GENOMIC DNA]</scope>
    <source>
        <strain evidence="4">5675061</strain>
    </source>
</reference>
<evidence type="ECO:0000256" key="1">
    <source>
        <dbReference type="SAM" id="MobiDB-lite"/>
    </source>
</evidence>
<dbReference type="InterPro" id="IPR000073">
    <property type="entry name" value="AB_hydrolase_1"/>
</dbReference>
<accession>A0ABX1ARL4</accession>
<dbReference type="Proteomes" id="UP000746503">
    <property type="component" value="Unassembled WGS sequence"/>
</dbReference>
<dbReference type="RefSeq" id="WP_167935437.1">
    <property type="nucleotide sequence ID" value="NZ_JAAVJB010000320.1"/>
</dbReference>
<evidence type="ECO:0000313" key="3">
    <source>
        <dbReference type="EMBL" id="NJP68965.1"/>
    </source>
</evidence>
<dbReference type="PANTHER" id="PTHR43433:SF5">
    <property type="entry name" value="AB HYDROLASE-1 DOMAIN-CONTAINING PROTEIN"/>
    <property type="match status" value="1"/>
</dbReference>
<dbReference type="InterPro" id="IPR050471">
    <property type="entry name" value="AB_hydrolase"/>
</dbReference>
<evidence type="ECO:0000313" key="4">
    <source>
        <dbReference type="Proteomes" id="UP000746503"/>
    </source>
</evidence>
<gene>
    <name evidence="3" type="ORF">HCJ92_22430</name>
</gene>
<dbReference type="GO" id="GO:0016787">
    <property type="term" value="F:hydrolase activity"/>
    <property type="evidence" value="ECO:0007669"/>
    <property type="project" value="UniProtKB-KW"/>
</dbReference>
<dbReference type="Gene3D" id="3.40.50.1820">
    <property type="entry name" value="alpha/beta hydrolase"/>
    <property type="match status" value="1"/>
</dbReference>
<keyword evidence="3" id="KW-0378">Hydrolase</keyword>
<protein>
    <submittedName>
        <fullName evidence="3">Alpha/beta hydrolase</fullName>
    </submittedName>
</protein>
<dbReference type="Pfam" id="PF12697">
    <property type="entry name" value="Abhydrolase_6"/>
    <property type="match status" value="1"/>
</dbReference>
<dbReference type="SUPFAM" id="SSF53474">
    <property type="entry name" value="alpha/beta-Hydrolases"/>
    <property type="match status" value="1"/>
</dbReference>
<dbReference type="InterPro" id="IPR029058">
    <property type="entry name" value="AB_hydrolase_fold"/>
</dbReference>
<proteinExistence type="predicted"/>
<evidence type="ECO:0000259" key="2">
    <source>
        <dbReference type="Pfam" id="PF12697"/>
    </source>
</evidence>
<dbReference type="EMBL" id="JAAVJB010000320">
    <property type="protein sequence ID" value="NJP68965.1"/>
    <property type="molecule type" value="Genomic_DNA"/>
</dbReference>
<dbReference type="PANTHER" id="PTHR43433">
    <property type="entry name" value="HYDROLASE, ALPHA/BETA FOLD FAMILY PROTEIN"/>
    <property type="match status" value="1"/>
</dbReference>
<sequence>MSRPPYLDRPPQVTDRSLSTRRGAFAVLDGVPAGPRRGTVLLVPGFTGSKEDFIALLPPLVEAGYRAVAVDGRGQYESRPPRDRSGYRIGALAEDVLAQTAALLAETDAPGPPGCEVPDAPASVEDTATDAGAHGTTGSPAPSPRGLHLVGHSLGGLISRGAVLRDATPFLSLTLLSSGPARVARVPRWRTRAFGAALPLVGPERIWRALHRGEDDDPVSAFMRRRWLTTDDGQLRALGRQLRYEPDRVARLAASGVPVHVASGERDDAWPLPLMDDMAARLGARRTVIEGADHSPNAERPGPTAASFVAFWRDVEEGRARG</sequence>
<name>A0ABX1ARL4_9ACTN</name>
<feature type="compositionally biased region" description="Low complexity" evidence="1">
    <location>
        <begin position="129"/>
        <end position="138"/>
    </location>
</feature>
<comment type="caution">
    <text evidence="3">The sequence shown here is derived from an EMBL/GenBank/DDBJ whole genome shotgun (WGS) entry which is preliminary data.</text>
</comment>